<reference evidence="1 2" key="1">
    <citation type="submission" date="2023-03" db="EMBL/GenBank/DDBJ databases">
        <title>High recombination rates correlate with genetic variation in Cardiocondyla obscurior ants.</title>
        <authorList>
            <person name="Errbii M."/>
        </authorList>
    </citation>
    <scope>NUCLEOTIDE SEQUENCE [LARGE SCALE GENOMIC DNA]</scope>
    <source>
        <strain evidence="1">Alpha-2009</strain>
        <tissue evidence="1">Whole body</tissue>
    </source>
</reference>
<name>A0AAW2EPA9_9HYME</name>
<protein>
    <submittedName>
        <fullName evidence="1">Uncharacterized protein</fullName>
    </submittedName>
</protein>
<evidence type="ECO:0000313" key="2">
    <source>
        <dbReference type="Proteomes" id="UP001430953"/>
    </source>
</evidence>
<gene>
    <name evidence="1" type="ORF">PUN28_016898</name>
</gene>
<dbReference type="EMBL" id="JADYXP020000019">
    <property type="protein sequence ID" value="KAL0105534.1"/>
    <property type="molecule type" value="Genomic_DNA"/>
</dbReference>
<dbReference type="AlphaFoldDB" id="A0AAW2EPA9"/>
<proteinExistence type="predicted"/>
<comment type="caution">
    <text evidence="1">The sequence shown here is derived from an EMBL/GenBank/DDBJ whole genome shotgun (WGS) entry which is preliminary data.</text>
</comment>
<organism evidence="1 2">
    <name type="scientific">Cardiocondyla obscurior</name>
    <dbReference type="NCBI Taxonomy" id="286306"/>
    <lineage>
        <taxon>Eukaryota</taxon>
        <taxon>Metazoa</taxon>
        <taxon>Ecdysozoa</taxon>
        <taxon>Arthropoda</taxon>
        <taxon>Hexapoda</taxon>
        <taxon>Insecta</taxon>
        <taxon>Pterygota</taxon>
        <taxon>Neoptera</taxon>
        <taxon>Endopterygota</taxon>
        <taxon>Hymenoptera</taxon>
        <taxon>Apocrita</taxon>
        <taxon>Aculeata</taxon>
        <taxon>Formicoidea</taxon>
        <taxon>Formicidae</taxon>
        <taxon>Myrmicinae</taxon>
        <taxon>Cardiocondyla</taxon>
    </lineage>
</organism>
<sequence length="78" mass="9247">MIYFLKTRRAIVLAKPRRLNCVPIGYAAILYHELIQKFQTHGSLRIRFALSISHTTLLDPSIRLDQISWLFPIRFFFL</sequence>
<evidence type="ECO:0000313" key="1">
    <source>
        <dbReference type="EMBL" id="KAL0105534.1"/>
    </source>
</evidence>
<dbReference type="Proteomes" id="UP001430953">
    <property type="component" value="Unassembled WGS sequence"/>
</dbReference>
<accession>A0AAW2EPA9</accession>
<keyword evidence="2" id="KW-1185">Reference proteome</keyword>